<dbReference type="STRING" id="31234.E3M1F9"/>
<feature type="compositionally biased region" description="Low complexity" evidence="2">
    <location>
        <begin position="17"/>
        <end position="40"/>
    </location>
</feature>
<organism evidence="4">
    <name type="scientific">Caenorhabditis remanei</name>
    <name type="common">Caenorhabditis vulgaris</name>
    <dbReference type="NCBI Taxonomy" id="31234"/>
    <lineage>
        <taxon>Eukaryota</taxon>
        <taxon>Metazoa</taxon>
        <taxon>Ecdysozoa</taxon>
        <taxon>Nematoda</taxon>
        <taxon>Chromadorea</taxon>
        <taxon>Rhabditida</taxon>
        <taxon>Rhabditina</taxon>
        <taxon>Rhabditomorpha</taxon>
        <taxon>Rhabditoidea</taxon>
        <taxon>Rhabditidae</taxon>
        <taxon>Peloderinae</taxon>
        <taxon>Caenorhabditis</taxon>
    </lineage>
</organism>
<dbReference type="EMBL" id="DS268421">
    <property type="protein sequence ID" value="EFO88674.1"/>
    <property type="molecule type" value="Genomic_DNA"/>
</dbReference>
<evidence type="ECO:0000256" key="1">
    <source>
        <dbReference type="SAM" id="Coils"/>
    </source>
</evidence>
<dbReference type="HOGENOM" id="CLU_434296_0_0_1"/>
<name>E3M1F9_CAERE</name>
<keyword evidence="4" id="KW-1185">Reference proteome</keyword>
<keyword evidence="1" id="KW-0175">Coiled coil</keyword>
<reference evidence="3" key="1">
    <citation type="submission" date="2007-07" db="EMBL/GenBank/DDBJ databases">
        <title>PCAP assembly of the Caenorhabditis remanei genome.</title>
        <authorList>
            <consortium name="The Caenorhabditis remanei Sequencing Consortium"/>
            <person name="Wilson R.K."/>
        </authorList>
    </citation>
    <scope>NUCLEOTIDE SEQUENCE [LARGE SCALE GENOMIC DNA]</scope>
    <source>
        <strain evidence="3">PB4641</strain>
    </source>
</reference>
<feature type="coiled-coil region" evidence="1">
    <location>
        <begin position="533"/>
        <end position="613"/>
    </location>
</feature>
<accession>E3M1F9</accession>
<feature type="coiled-coil region" evidence="1">
    <location>
        <begin position="398"/>
        <end position="504"/>
    </location>
</feature>
<dbReference type="AlphaFoldDB" id="E3M1F9"/>
<dbReference type="InParanoid" id="E3M1F9"/>
<feature type="coiled-coil region" evidence="1">
    <location>
        <begin position="257"/>
        <end position="351"/>
    </location>
</feature>
<evidence type="ECO:0000313" key="3">
    <source>
        <dbReference type="EMBL" id="EFO88674.1"/>
    </source>
</evidence>
<feature type="compositionally biased region" description="Polar residues" evidence="2">
    <location>
        <begin position="388"/>
        <end position="397"/>
    </location>
</feature>
<feature type="compositionally biased region" description="Basic and acidic residues" evidence="2">
    <location>
        <begin position="367"/>
        <end position="385"/>
    </location>
</feature>
<feature type="region of interest" description="Disordered" evidence="2">
    <location>
        <begin position="367"/>
        <end position="398"/>
    </location>
</feature>
<gene>
    <name evidence="3" type="ORF">CRE_06536</name>
</gene>
<evidence type="ECO:0000256" key="2">
    <source>
        <dbReference type="SAM" id="MobiDB-lite"/>
    </source>
</evidence>
<sequence>MDGFNRFPGGMNGGQNGQNPGHPLQQNFGGFPPQQPQPQHNMQLHQNLLMTAINNIIRGNLQTPGGPGNPPMLNVGGFLPQFPPPTLPNMAPLLMALNRSRGINFLRSAGDSPPEIGIPALARPTAPGNQPGPSVPAPVPGFQLPAPSSVPPPVPAPQFSIRGLNLDLSPSNAVPSTSAPGTSLAIPDTQTTPPVTVEAWCQTTLSGPSNCTNCYYRSYTFSIHILTFSEHCVTANEALQESIRNSDIYFSVFGGEKEKWAEQKRELESKAETTRSELEATKRERDGWKYKVDGLEGENQDLKEKMAALEKKMKQMKQEQMDKLLVEEEAKKTIETERDELQLKVIGLEGETTNLKSCLTSKEADLAAQDAHHKSEIDKKNEEMVQMRTENQGQRTLMDSMKTRIGELDRDNNQLITERDQTATNHKDQLREKDEEIKRVREEAALKESNLTNELEIITSQCTELLDRSERSKKEEDAARKVLEQEREAEMEYLRKKNERLEKEKTGLGTKAAVSDQEVAALKGEVNRLNSAMGRQKMDLTTAQEKAESLQRDVRNLQGAIDGEINNLKETVRTRDETINNQKTELSYIKKQLEEMNEKMKKMEKDAEMFKEFGEQREFQLEKKKKRKHD</sequence>
<proteinExistence type="predicted"/>
<dbReference type="Proteomes" id="UP000008281">
    <property type="component" value="Unassembled WGS sequence"/>
</dbReference>
<protein>
    <submittedName>
        <fullName evidence="3">Uncharacterized protein</fullName>
    </submittedName>
</protein>
<feature type="region of interest" description="Disordered" evidence="2">
    <location>
        <begin position="1"/>
        <end position="40"/>
    </location>
</feature>
<evidence type="ECO:0000313" key="4">
    <source>
        <dbReference type="Proteomes" id="UP000008281"/>
    </source>
</evidence>
<dbReference type="OMA" id="MRTENQG"/>